<dbReference type="AlphaFoldDB" id="A0AAE1CQH9"/>
<gene>
    <name evidence="1" type="ORF">RRG08_060069</name>
</gene>
<dbReference type="Proteomes" id="UP001283361">
    <property type="component" value="Unassembled WGS sequence"/>
</dbReference>
<name>A0AAE1CQH9_9GAST</name>
<reference evidence="1" key="1">
    <citation type="journal article" date="2023" name="G3 (Bethesda)">
        <title>A reference genome for the long-term kleptoplast-retaining sea slug Elysia crispata morphotype clarki.</title>
        <authorList>
            <person name="Eastman K.E."/>
            <person name="Pendleton A.L."/>
            <person name="Shaikh M.A."/>
            <person name="Suttiyut T."/>
            <person name="Ogas R."/>
            <person name="Tomko P."/>
            <person name="Gavelis G."/>
            <person name="Widhalm J.R."/>
            <person name="Wisecaver J.H."/>
        </authorList>
    </citation>
    <scope>NUCLEOTIDE SEQUENCE</scope>
    <source>
        <strain evidence="1">ECLA1</strain>
    </source>
</reference>
<protein>
    <submittedName>
        <fullName evidence="1">Uncharacterized protein</fullName>
    </submittedName>
</protein>
<evidence type="ECO:0000313" key="2">
    <source>
        <dbReference type="Proteomes" id="UP001283361"/>
    </source>
</evidence>
<organism evidence="1 2">
    <name type="scientific">Elysia crispata</name>
    <name type="common">lettuce slug</name>
    <dbReference type="NCBI Taxonomy" id="231223"/>
    <lineage>
        <taxon>Eukaryota</taxon>
        <taxon>Metazoa</taxon>
        <taxon>Spiralia</taxon>
        <taxon>Lophotrochozoa</taxon>
        <taxon>Mollusca</taxon>
        <taxon>Gastropoda</taxon>
        <taxon>Heterobranchia</taxon>
        <taxon>Euthyneura</taxon>
        <taxon>Panpulmonata</taxon>
        <taxon>Sacoglossa</taxon>
        <taxon>Placobranchoidea</taxon>
        <taxon>Plakobranchidae</taxon>
        <taxon>Elysia</taxon>
    </lineage>
</organism>
<keyword evidence="2" id="KW-1185">Reference proteome</keyword>
<evidence type="ECO:0000313" key="1">
    <source>
        <dbReference type="EMBL" id="KAK3728282.1"/>
    </source>
</evidence>
<accession>A0AAE1CQH9</accession>
<dbReference type="EMBL" id="JAWDGP010007194">
    <property type="protein sequence ID" value="KAK3728282.1"/>
    <property type="molecule type" value="Genomic_DNA"/>
</dbReference>
<proteinExistence type="predicted"/>
<sequence length="86" mass="9401">MVLPHIGCNGMTRTFRSGAPWIVTVGRRPVRDYESTARGEVDVDVGTRGNCEVLLSTRAEQQTPVSERDGSCLGLIKPRAFSGRPQ</sequence>
<comment type="caution">
    <text evidence="1">The sequence shown here is derived from an EMBL/GenBank/DDBJ whole genome shotgun (WGS) entry which is preliminary data.</text>
</comment>